<evidence type="ECO:0000313" key="1">
    <source>
        <dbReference type="EMBL" id="VVN47686.1"/>
    </source>
</evidence>
<evidence type="ECO:0000313" key="2">
    <source>
        <dbReference type="Proteomes" id="UP000326729"/>
    </source>
</evidence>
<dbReference type="AlphaFoldDB" id="A0A5E6Y2P8"/>
<protein>
    <submittedName>
        <fullName evidence="1">Uncharacterized protein</fullName>
    </submittedName>
</protein>
<accession>A0A5E6Y2P8</accession>
<dbReference type="EMBL" id="CABVGY010000080">
    <property type="protein sequence ID" value="VVN47686.1"/>
    <property type="molecule type" value="Genomic_DNA"/>
</dbReference>
<name>A0A5E6Y2P8_PSEFL</name>
<dbReference type="Proteomes" id="UP000326729">
    <property type="component" value="Unassembled WGS sequence"/>
</dbReference>
<gene>
    <name evidence="1" type="ORF">PS659_06008</name>
</gene>
<reference evidence="1 2" key="1">
    <citation type="submission" date="2019-09" db="EMBL/GenBank/DDBJ databases">
        <authorList>
            <person name="Chandra G."/>
            <person name="Truman W A."/>
        </authorList>
    </citation>
    <scope>NUCLEOTIDE SEQUENCE [LARGE SCALE GENOMIC DNA]</scope>
    <source>
        <strain evidence="1">PS659</strain>
    </source>
</reference>
<organism evidence="1 2">
    <name type="scientific">Pseudomonas fluorescens</name>
    <dbReference type="NCBI Taxonomy" id="294"/>
    <lineage>
        <taxon>Bacteria</taxon>
        <taxon>Pseudomonadati</taxon>
        <taxon>Pseudomonadota</taxon>
        <taxon>Gammaproteobacteria</taxon>
        <taxon>Pseudomonadales</taxon>
        <taxon>Pseudomonadaceae</taxon>
        <taxon>Pseudomonas</taxon>
    </lineage>
</organism>
<sequence length="193" mass="21290">MPVGIGLQQPVFGDDPLDAFRRRRLPDRKPPVIRGNVLAQIGQRSAKTQGLIEHFLQQRTPGRTFHHRRSHIQRGDDAVLRRGRDVHHEGFVEAIPVQLPRPAIAHVNHRSLTESRQQLVGGMGGKHQRAAFITGGAHAVAPGEKLMKRRIGVPGLVEVQHLDAIAQLLPDQLGVVAEAVIGRIGHHGELDLR</sequence>
<proteinExistence type="predicted"/>